<dbReference type="InterPro" id="IPR013105">
    <property type="entry name" value="TPR_2"/>
</dbReference>
<feature type="repeat" description="TPR" evidence="7">
    <location>
        <begin position="232"/>
        <end position="265"/>
    </location>
</feature>
<keyword evidence="5 7" id="KW-0802">TPR repeat</keyword>
<keyword evidence="6" id="KW-0131">Cell cycle</keyword>
<dbReference type="Proteomes" id="UP001149090">
    <property type="component" value="Unassembled WGS sequence"/>
</dbReference>
<gene>
    <name evidence="8" type="ORF">M0811_00105</name>
</gene>
<evidence type="ECO:0000256" key="4">
    <source>
        <dbReference type="ARBA" id="ARBA00022786"/>
    </source>
</evidence>
<sequence length="463" mass="54185">MENKQENLLIEKTKEQMRNEIETYLSKQMGGVAMFIADKLVTLSNENNDILLLAKSYFAQQEFKKIINLITKRFPQAINDIRCLQLVASSLCELQEWEKCLEFLGDKDTLNFDKISQEKSNQIFYDKKLQAVFCSLRGWCLEEIGNNERAVFYYQQALTNDPFLFDIFKHLVDSNMITELQECFEITSSILEEDENEESTITLHISTLVQLNKINDLFKLAHKLASEYPDHHLAWFSIGCYYYLLKQYEKARAYFSKSTTINQKFEPAWLAFGLTFSKREESDHAMTVYRTAQRLFPGSWHPFLYIGMEYLLSNNFILANQFLKRAENIFPDEPLIYNEQGVIAMKNHDFENAIKLFLHALSLYRNSQTLETETTLFNIGHSFRKMKMFSRAIEYYKMSLAIKPKDGTIYSALGFTYHLKGKLDKAIDNYHQSLNFLPENTFASEMLSRALSDSFSHDFAYMI</sequence>
<keyword evidence="1 8" id="KW-0132">Cell division</keyword>
<organism evidence="8 9">
    <name type="scientific">Anaeramoeba ignava</name>
    <name type="common">Anaerobic marine amoeba</name>
    <dbReference type="NCBI Taxonomy" id="1746090"/>
    <lineage>
        <taxon>Eukaryota</taxon>
        <taxon>Metamonada</taxon>
        <taxon>Anaeramoebidae</taxon>
        <taxon>Anaeramoeba</taxon>
    </lineage>
</organism>
<dbReference type="Pfam" id="PF07719">
    <property type="entry name" value="TPR_2"/>
    <property type="match status" value="1"/>
</dbReference>
<evidence type="ECO:0000256" key="6">
    <source>
        <dbReference type="ARBA" id="ARBA00023306"/>
    </source>
</evidence>
<name>A0A9Q0LPV6_ANAIG</name>
<keyword evidence="4" id="KW-0833">Ubl conjugation pathway</keyword>
<dbReference type="InterPro" id="IPR011990">
    <property type="entry name" value="TPR-like_helical_dom_sf"/>
</dbReference>
<dbReference type="PANTHER" id="PTHR12558">
    <property type="entry name" value="CELL DIVISION CYCLE 16,23,27"/>
    <property type="match status" value="1"/>
</dbReference>
<dbReference type="AlphaFoldDB" id="A0A9Q0LPV6"/>
<dbReference type="InterPro" id="IPR011716">
    <property type="entry name" value="TPR-3"/>
</dbReference>
<dbReference type="SUPFAM" id="SSF81901">
    <property type="entry name" value="HCP-like"/>
    <property type="match status" value="1"/>
</dbReference>
<evidence type="ECO:0000256" key="2">
    <source>
        <dbReference type="ARBA" id="ARBA00022737"/>
    </source>
</evidence>
<keyword evidence="9" id="KW-1185">Reference proteome</keyword>
<evidence type="ECO:0000256" key="1">
    <source>
        <dbReference type="ARBA" id="ARBA00022618"/>
    </source>
</evidence>
<keyword evidence="2" id="KW-0677">Repeat</keyword>
<evidence type="ECO:0000256" key="3">
    <source>
        <dbReference type="ARBA" id="ARBA00022776"/>
    </source>
</evidence>
<dbReference type="PANTHER" id="PTHR12558:SF9">
    <property type="entry name" value="CELL DIVISION CYCLE PROTEIN 16 HOMOLOG"/>
    <property type="match status" value="1"/>
</dbReference>
<proteinExistence type="predicted"/>
<dbReference type="PROSITE" id="PS50005">
    <property type="entry name" value="TPR"/>
    <property type="match status" value="4"/>
</dbReference>
<comment type="caution">
    <text evidence="8">The sequence shown here is derived from an EMBL/GenBank/DDBJ whole genome shotgun (WGS) entry which is preliminary data.</text>
</comment>
<reference evidence="8" key="1">
    <citation type="submission" date="2022-10" db="EMBL/GenBank/DDBJ databases">
        <title>Novel sulphate-reducing endosymbionts in the free-living metamonad Anaeramoeba.</title>
        <authorList>
            <person name="Jerlstrom-Hultqvist J."/>
            <person name="Cepicka I."/>
            <person name="Gallot-Lavallee L."/>
            <person name="Salas-Leiva D."/>
            <person name="Curtis B.A."/>
            <person name="Zahonova K."/>
            <person name="Pipaliya S."/>
            <person name="Dacks J."/>
            <person name="Roger A.J."/>
        </authorList>
    </citation>
    <scope>NUCLEOTIDE SEQUENCE</scope>
    <source>
        <strain evidence="8">BMAN</strain>
    </source>
</reference>
<dbReference type="OrthoDB" id="10006270at2759"/>
<dbReference type="Gene3D" id="1.25.40.10">
    <property type="entry name" value="Tetratricopeptide repeat domain"/>
    <property type="match status" value="2"/>
</dbReference>
<dbReference type="EMBL" id="JAPDFW010000059">
    <property type="protein sequence ID" value="KAJ5076788.1"/>
    <property type="molecule type" value="Genomic_DNA"/>
</dbReference>
<dbReference type="GO" id="GO:0031145">
    <property type="term" value="P:anaphase-promoting complex-dependent catabolic process"/>
    <property type="evidence" value="ECO:0007669"/>
    <property type="project" value="TreeGrafter"/>
</dbReference>
<feature type="repeat" description="TPR" evidence="7">
    <location>
        <begin position="373"/>
        <end position="406"/>
    </location>
</feature>
<evidence type="ECO:0000256" key="5">
    <source>
        <dbReference type="ARBA" id="ARBA00022803"/>
    </source>
</evidence>
<dbReference type="Pfam" id="PF12895">
    <property type="entry name" value="ANAPC3"/>
    <property type="match status" value="1"/>
</dbReference>
<evidence type="ECO:0000256" key="7">
    <source>
        <dbReference type="PROSITE-ProRule" id="PRU00339"/>
    </source>
</evidence>
<evidence type="ECO:0000313" key="9">
    <source>
        <dbReference type="Proteomes" id="UP001149090"/>
    </source>
</evidence>
<dbReference type="GO" id="GO:0005680">
    <property type="term" value="C:anaphase-promoting complex"/>
    <property type="evidence" value="ECO:0007669"/>
    <property type="project" value="TreeGrafter"/>
</dbReference>
<dbReference type="OMA" id="NDIRCLQ"/>
<dbReference type="SUPFAM" id="SSF48452">
    <property type="entry name" value="TPR-like"/>
    <property type="match status" value="1"/>
</dbReference>
<dbReference type="GO" id="GO:0016567">
    <property type="term" value="P:protein ubiquitination"/>
    <property type="evidence" value="ECO:0007669"/>
    <property type="project" value="TreeGrafter"/>
</dbReference>
<protein>
    <submittedName>
        <fullName evidence="8">Cell division cycle protein</fullName>
    </submittedName>
</protein>
<dbReference type="SMART" id="SM00028">
    <property type="entry name" value="TPR"/>
    <property type="match status" value="7"/>
</dbReference>
<dbReference type="GO" id="GO:0051301">
    <property type="term" value="P:cell division"/>
    <property type="evidence" value="ECO:0007669"/>
    <property type="project" value="UniProtKB-KW"/>
</dbReference>
<accession>A0A9Q0LPV6</accession>
<feature type="repeat" description="TPR" evidence="7">
    <location>
        <begin position="334"/>
        <end position="367"/>
    </location>
</feature>
<dbReference type="Pfam" id="PF13181">
    <property type="entry name" value="TPR_8"/>
    <property type="match status" value="1"/>
</dbReference>
<dbReference type="GO" id="GO:0005737">
    <property type="term" value="C:cytoplasm"/>
    <property type="evidence" value="ECO:0007669"/>
    <property type="project" value="TreeGrafter"/>
</dbReference>
<dbReference type="InterPro" id="IPR019734">
    <property type="entry name" value="TPR_rpt"/>
</dbReference>
<feature type="repeat" description="TPR" evidence="7">
    <location>
        <begin position="407"/>
        <end position="440"/>
    </location>
</feature>
<dbReference type="Pfam" id="PF07720">
    <property type="entry name" value="TPR_3"/>
    <property type="match status" value="1"/>
</dbReference>
<keyword evidence="3" id="KW-0498">Mitosis</keyword>
<dbReference type="Pfam" id="PF13424">
    <property type="entry name" value="TPR_12"/>
    <property type="match status" value="1"/>
</dbReference>
<evidence type="ECO:0000313" key="8">
    <source>
        <dbReference type="EMBL" id="KAJ5076788.1"/>
    </source>
</evidence>
<dbReference type="GO" id="GO:0045842">
    <property type="term" value="P:positive regulation of mitotic metaphase/anaphase transition"/>
    <property type="evidence" value="ECO:0007669"/>
    <property type="project" value="TreeGrafter"/>
</dbReference>